<dbReference type="SMART" id="SM00342">
    <property type="entry name" value="HTH_ARAC"/>
    <property type="match status" value="1"/>
</dbReference>
<evidence type="ECO:0000256" key="2">
    <source>
        <dbReference type="ARBA" id="ARBA00023163"/>
    </source>
</evidence>
<dbReference type="OrthoDB" id="9794896at2"/>
<dbReference type="InterPro" id="IPR018060">
    <property type="entry name" value="HTH_AraC"/>
</dbReference>
<evidence type="ECO:0000256" key="1">
    <source>
        <dbReference type="ARBA" id="ARBA00023015"/>
    </source>
</evidence>
<dbReference type="EMBL" id="SMYL01000013">
    <property type="protein sequence ID" value="TDK61350.1"/>
    <property type="molecule type" value="Genomic_DNA"/>
</dbReference>
<dbReference type="InterPro" id="IPR009057">
    <property type="entry name" value="Homeodomain-like_sf"/>
</dbReference>
<dbReference type="GO" id="GO:0003700">
    <property type="term" value="F:DNA-binding transcription factor activity"/>
    <property type="evidence" value="ECO:0007669"/>
    <property type="project" value="InterPro"/>
</dbReference>
<dbReference type="RefSeq" id="WP_133330876.1">
    <property type="nucleotide sequence ID" value="NZ_SMYL01000013.1"/>
</dbReference>
<protein>
    <submittedName>
        <fullName evidence="4">Helix-turn-helix domain-containing protein</fullName>
    </submittedName>
</protein>
<evidence type="ECO:0000313" key="4">
    <source>
        <dbReference type="EMBL" id="TDK61350.1"/>
    </source>
</evidence>
<dbReference type="SUPFAM" id="SSF46689">
    <property type="entry name" value="Homeodomain-like"/>
    <property type="match status" value="2"/>
</dbReference>
<dbReference type="CDD" id="cd03137">
    <property type="entry name" value="GATase1_AraC_1"/>
    <property type="match status" value="1"/>
</dbReference>
<dbReference type="InterPro" id="IPR052158">
    <property type="entry name" value="INH-QAR"/>
</dbReference>
<dbReference type="Proteomes" id="UP000294829">
    <property type="component" value="Unassembled WGS sequence"/>
</dbReference>
<dbReference type="SUPFAM" id="SSF52317">
    <property type="entry name" value="Class I glutamine amidotransferase-like"/>
    <property type="match status" value="1"/>
</dbReference>
<dbReference type="InterPro" id="IPR029062">
    <property type="entry name" value="Class_I_gatase-like"/>
</dbReference>
<feature type="domain" description="HTH araC/xylS-type" evidence="3">
    <location>
        <begin position="220"/>
        <end position="318"/>
    </location>
</feature>
<dbReference type="GO" id="GO:0043565">
    <property type="term" value="F:sequence-specific DNA binding"/>
    <property type="evidence" value="ECO:0007669"/>
    <property type="project" value="InterPro"/>
</dbReference>
<dbReference type="Pfam" id="PF12833">
    <property type="entry name" value="HTH_18"/>
    <property type="match status" value="1"/>
</dbReference>
<evidence type="ECO:0000259" key="3">
    <source>
        <dbReference type="PROSITE" id="PS01124"/>
    </source>
</evidence>
<reference evidence="4 5" key="1">
    <citation type="submission" date="2019-03" db="EMBL/GenBank/DDBJ databases">
        <title>Sapientia aquatica gen. nov., sp. nov., isolated from a crater lake.</title>
        <authorList>
            <person name="Felfoldi T."/>
            <person name="Szabo A."/>
            <person name="Toth E."/>
            <person name="Schumann P."/>
            <person name="Keki Z."/>
            <person name="Marialigeti K."/>
            <person name="Mathe I."/>
        </authorList>
    </citation>
    <scope>NUCLEOTIDE SEQUENCE [LARGE SCALE GENOMIC DNA]</scope>
    <source>
        <strain evidence="4 5">SA-152</strain>
    </source>
</reference>
<proteinExistence type="predicted"/>
<accession>A0A4R5VS21</accession>
<evidence type="ECO:0000313" key="5">
    <source>
        <dbReference type="Proteomes" id="UP000294829"/>
    </source>
</evidence>
<name>A0A4R5VS21_9BURK</name>
<dbReference type="AlphaFoldDB" id="A0A4R5VS21"/>
<dbReference type="PANTHER" id="PTHR43130">
    <property type="entry name" value="ARAC-FAMILY TRANSCRIPTIONAL REGULATOR"/>
    <property type="match status" value="1"/>
</dbReference>
<dbReference type="InterPro" id="IPR002818">
    <property type="entry name" value="DJ-1/PfpI"/>
</dbReference>
<organism evidence="4 5">
    <name type="scientific">Sapientia aquatica</name>
    <dbReference type="NCBI Taxonomy" id="1549640"/>
    <lineage>
        <taxon>Bacteria</taxon>
        <taxon>Pseudomonadati</taxon>
        <taxon>Pseudomonadota</taxon>
        <taxon>Betaproteobacteria</taxon>
        <taxon>Burkholderiales</taxon>
        <taxon>Oxalobacteraceae</taxon>
        <taxon>Sapientia</taxon>
    </lineage>
</organism>
<dbReference type="PANTHER" id="PTHR43130:SF3">
    <property type="entry name" value="HTH-TYPE TRANSCRIPTIONAL REGULATOR RV1931C"/>
    <property type="match status" value="1"/>
</dbReference>
<keyword evidence="1" id="KW-0805">Transcription regulation</keyword>
<gene>
    <name evidence="4" type="ORF">E2I14_17365</name>
</gene>
<dbReference type="Gene3D" id="1.10.10.60">
    <property type="entry name" value="Homeodomain-like"/>
    <property type="match status" value="1"/>
</dbReference>
<keyword evidence="5" id="KW-1185">Reference proteome</keyword>
<sequence>MDEEIVVQKHTIGVFAFDKISPFHLSVPCVVFGENHPGMPEFELKVCGLQPGNLTTTAGFDVAVKYGLNDLADCDTIIIPSWHDPKIAPPAELIATLQAANERKVQLVGLCLGAYALAEAGLLTGKNATTHWAYVPDFARRFPNIKVDPNVLYVSDSNLMTSAGTAAGLDCCLELLRKKYGGQAANKVARRLVIPPHRQGGQAQYIEQPIPVTASDSRLSDLIAWVRAHLSEPHNLDSLAQRALMTRRTFTRHFHQLTGTTVIQWLLSERLRHSQHLLEATDLSIEHISERSGFGSPASFRHHFKVAFGISPLLWRQTFQG</sequence>
<dbReference type="Pfam" id="PF01965">
    <property type="entry name" value="DJ-1_PfpI"/>
    <property type="match status" value="1"/>
</dbReference>
<keyword evidence="2" id="KW-0804">Transcription</keyword>
<dbReference type="Gene3D" id="3.40.50.880">
    <property type="match status" value="1"/>
</dbReference>
<comment type="caution">
    <text evidence="4">The sequence shown here is derived from an EMBL/GenBank/DDBJ whole genome shotgun (WGS) entry which is preliminary data.</text>
</comment>
<dbReference type="PROSITE" id="PS01124">
    <property type="entry name" value="HTH_ARAC_FAMILY_2"/>
    <property type="match status" value="1"/>
</dbReference>